<proteinExistence type="predicted"/>
<keyword evidence="3" id="KW-1185">Reference proteome</keyword>
<feature type="transmembrane region" description="Helical" evidence="1">
    <location>
        <begin position="214"/>
        <end position="239"/>
    </location>
</feature>
<accession>A0A7M5X295</accession>
<keyword evidence="1" id="KW-1133">Transmembrane helix</keyword>
<feature type="transmembrane region" description="Helical" evidence="1">
    <location>
        <begin position="143"/>
        <end position="166"/>
    </location>
</feature>
<feature type="transmembrane region" description="Helical" evidence="1">
    <location>
        <begin position="111"/>
        <end position="131"/>
    </location>
</feature>
<reference evidence="2" key="1">
    <citation type="submission" date="2021-01" db="UniProtKB">
        <authorList>
            <consortium name="EnsemblMetazoa"/>
        </authorList>
    </citation>
    <scope>IDENTIFICATION</scope>
</reference>
<organism evidence="2 3">
    <name type="scientific">Clytia hemisphaerica</name>
    <dbReference type="NCBI Taxonomy" id="252671"/>
    <lineage>
        <taxon>Eukaryota</taxon>
        <taxon>Metazoa</taxon>
        <taxon>Cnidaria</taxon>
        <taxon>Hydrozoa</taxon>
        <taxon>Hydroidolina</taxon>
        <taxon>Leptothecata</taxon>
        <taxon>Obeliida</taxon>
        <taxon>Clytiidae</taxon>
        <taxon>Clytia</taxon>
    </lineage>
</organism>
<feature type="transmembrane region" description="Helical" evidence="1">
    <location>
        <begin position="67"/>
        <end position="85"/>
    </location>
</feature>
<evidence type="ECO:0000313" key="3">
    <source>
        <dbReference type="Proteomes" id="UP000594262"/>
    </source>
</evidence>
<feature type="transmembrane region" description="Helical" evidence="1">
    <location>
        <begin position="245"/>
        <end position="269"/>
    </location>
</feature>
<keyword evidence="1" id="KW-0812">Transmembrane</keyword>
<name>A0A7M5X295_9CNID</name>
<keyword evidence="1" id="KW-0472">Membrane</keyword>
<dbReference type="EnsemblMetazoa" id="CLYHEMT016448.2">
    <property type="protein sequence ID" value="CLYHEMP016448.2"/>
    <property type="gene ID" value="CLYHEMG016448"/>
</dbReference>
<protein>
    <submittedName>
        <fullName evidence="2">Uncharacterized protein</fullName>
    </submittedName>
</protein>
<dbReference type="GeneID" id="136798341"/>
<dbReference type="RefSeq" id="XP_066911042.1">
    <property type="nucleotide sequence ID" value="XM_067054941.1"/>
</dbReference>
<evidence type="ECO:0000313" key="2">
    <source>
        <dbReference type="EnsemblMetazoa" id="CLYHEMP016448.2"/>
    </source>
</evidence>
<feature type="transmembrane region" description="Helical" evidence="1">
    <location>
        <begin position="38"/>
        <end position="55"/>
    </location>
</feature>
<dbReference type="OrthoDB" id="5965391at2759"/>
<dbReference type="Proteomes" id="UP000594262">
    <property type="component" value="Unplaced"/>
</dbReference>
<evidence type="ECO:0000256" key="1">
    <source>
        <dbReference type="SAM" id="Phobius"/>
    </source>
</evidence>
<sequence length="322" mass="37788">MDVASPTHALRPCQLMLRCLALWQPSNAKPLVKHLNKFGFVMLLALVGGIIYIFYGGSSKWEGSVNGILFSAIFTVAFLCTKWHYRKGNYSWLVENELQSERNYSELVRRYNILAFVLWAVCSGQLVSFFYSTFKIEYHWKWIIYVYIAVIGNGWRICWLILYAYICHVHWRLIQSIREKFRRYRNEPIEAEQIEDLMQRFNVLKKKLNKSERALHGIISLSVAIHVVDMTAYSFAFFFEAYKNALLVVYLLEMVFISLFIKLIPAAIVNSSLRKLMILVGDMCSPLRGEIQDQMMLYHQHIHITEQDIWVIEYWVSKSPLG</sequence>
<dbReference type="RefSeq" id="XP_066911043.1">
    <property type="nucleotide sequence ID" value="XM_067054942.1"/>
</dbReference>
<dbReference type="AlphaFoldDB" id="A0A7M5X295"/>